<evidence type="ECO:0000256" key="8">
    <source>
        <dbReference type="ARBA" id="ARBA00022917"/>
    </source>
</evidence>
<evidence type="ECO:0000259" key="11">
    <source>
        <dbReference type="PROSITE" id="PS51483"/>
    </source>
</evidence>
<sequence>MKFSWKLINNFINLTNISIDKLTEYLTLSGIETEEVKYVKTIKDNILDLSLTTNRREIYSALNLAEEISIVLNIPLKILPIYFFEKTTNKQTIKNNHNHVTYVSISKLHNMNIQQNKSKWLNDYLAIHNIKNNDIISNIQKYIEIKWGVKFNIIDENQLININKILNTNINLSDTDLINLKSNNNKANFLVFISNQNMNKMLINNYKNYYWNSYIDTKKLISTVTGCIHGKSYKQYKIEQISYKYIEINKKEIDTILGKTKNQELKYLPKDNIISVLKQLTLFKTYNKFLQRFTVNIPENRRHDLQRKIDIIEEIGRIKGFYNFFDKIPVYTQRQGHISHLSIKVKKIRKILRHLGFNEVINTSLVDNQYKHHINIIQLHNPIIKEQHELRNNIIQTLIKNCQHHIKQNNKNLQIFEIGKIFQKQNEHIYIENITLGGLIHNTQFIRNNWSEIPKYANFFHIKGIIKTILEELNANIILDKIYTNQNTQFINNIKTIIHPTKRIGIYDKYNQELLGIIGEIHPLYSQELYLKKYKIYMFEINIEKLNNTIQMNNHLSYLSKQYSNYPSVTRDISIKITKNIEIKQIKKLLSKKYNPLIETVKISNEYFNHQNRYKAITISITYRSENRTLNKYDIQTIDEHINYILSRFESKT</sequence>
<dbReference type="PROSITE" id="PS51447">
    <property type="entry name" value="FDX_ACB"/>
    <property type="match status" value="1"/>
</dbReference>
<dbReference type="SMART" id="SM00874">
    <property type="entry name" value="B5"/>
    <property type="match status" value="1"/>
</dbReference>
<dbReference type="InterPro" id="IPR036690">
    <property type="entry name" value="Fdx_antiC-bd_sf"/>
</dbReference>
<keyword evidence="9" id="KW-0030">Aminoacyl-tRNA synthetase</keyword>
<feature type="domain" description="B5" evidence="11">
    <location>
        <begin position="241"/>
        <end position="326"/>
    </location>
</feature>
<keyword evidence="5" id="KW-0547">Nucleotide-binding</keyword>
<dbReference type="InterPro" id="IPR005121">
    <property type="entry name" value="Fdx_antiC-bd"/>
</dbReference>
<dbReference type="GO" id="GO:0003723">
    <property type="term" value="F:RNA binding"/>
    <property type="evidence" value="ECO:0007669"/>
    <property type="project" value="InterPro"/>
</dbReference>
<evidence type="ECO:0000313" key="12">
    <source>
        <dbReference type="EMBL" id="QFR99977.1"/>
    </source>
</evidence>
<dbReference type="SUPFAM" id="SSF46955">
    <property type="entry name" value="Putative DNA-binding domain"/>
    <property type="match status" value="2"/>
</dbReference>
<evidence type="ECO:0000256" key="4">
    <source>
        <dbReference type="ARBA" id="ARBA00022723"/>
    </source>
</evidence>
<keyword evidence="6" id="KW-0067">ATP-binding</keyword>
<evidence type="ECO:0000256" key="1">
    <source>
        <dbReference type="ARBA" id="ARBA00001946"/>
    </source>
</evidence>
<dbReference type="PROSITE" id="PS51483">
    <property type="entry name" value="B5"/>
    <property type="match status" value="1"/>
</dbReference>
<evidence type="ECO:0000256" key="7">
    <source>
        <dbReference type="ARBA" id="ARBA00022842"/>
    </source>
</evidence>
<evidence type="ECO:0000256" key="9">
    <source>
        <dbReference type="ARBA" id="ARBA00023146"/>
    </source>
</evidence>
<evidence type="ECO:0000259" key="10">
    <source>
        <dbReference type="PROSITE" id="PS51447"/>
    </source>
</evidence>
<dbReference type="InterPro" id="IPR041616">
    <property type="entry name" value="PheRS_beta_core"/>
</dbReference>
<dbReference type="Pfam" id="PF03147">
    <property type="entry name" value="FDX-ACB"/>
    <property type="match status" value="1"/>
</dbReference>
<dbReference type="GO" id="GO:0006432">
    <property type="term" value="P:phenylalanyl-tRNA aminoacylation"/>
    <property type="evidence" value="ECO:0007669"/>
    <property type="project" value="InterPro"/>
</dbReference>
<dbReference type="GO" id="GO:0005524">
    <property type="term" value="F:ATP binding"/>
    <property type="evidence" value="ECO:0007669"/>
    <property type="project" value="UniProtKB-KW"/>
</dbReference>
<evidence type="ECO:0000256" key="3">
    <source>
        <dbReference type="ARBA" id="ARBA00022598"/>
    </source>
</evidence>
<gene>
    <name evidence="12" type="primary">syfB</name>
</gene>
<dbReference type="SUPFAM" id="SSF54991">
    <property type="entry name" value="Anticodon-binding domain of PheRS"/>
    <property type="match status" value="1"/>
</dbReference>
<dbReference type="EMBL" id="MH898941">
    <property type="protein sequence ID" value="QFR99977.1"/>
    <property type="molecule type" value="Genomic_DNA"/>
</dbReference>
<keyword evidence="12" id="KW-0150">Chloroplast</keyword>
<evidence type="ECO:0000256" key="5">
    <source>
        <dbReference type="ARBA" id="ARBA00022741"/>
    </source>
</evidence>
<dbReference type="GO" id="GO:0000287">
    <property type="term" value="F:magnesium ion binding"/>
    <property type="evidence" value="ECO:0007669"/>
    <property type="project" value="InterPro"/>
</dbReference>
<dbReference type="Gene3D" id="3.30.56.10">
    <property type="match status" value="2"/>
</dbReference>
<comment type="cofactor">
    <cofactor evidence="1">
        <name>Mg(2+)</name>
        <dbReference type="ChEBI" id="CHEBI:18420"/>
    </cofactor>
</comment>
<dbReference type="RefSeq" id="YP_009944683.1">
    <property type="nucleotide sequence ID" value="NC_051457.1"/>
</dbReference>
<dbReference type="SUPFAM" id="SSF55681">
    <property type="entry name" value="Class II aaRS and biotin synthetases"/>
    <property type="match status" value="1"/>
</dbReference>
<dbReference type="GO" id="GO:0004826">
    <property type="term" value="F:phenylalanine-tRNA ligase activity"/>
    <property type="evidence" value="ECO:0007669"/>
    <property type="project" value="UniProtKB-EC"/>
</dbReference>
<dbReference type="AlphaFoldDB" id="A0A7L4WPF2"/>
<dbReference type="GeneID" id="60235037"/>
<keyword evidence="8" id="KW-0648">Protein biosynthesis</keyword>
<dbReference type="Pfam" id="PF17759">
    <property type="entry name" value="tRNA_synthFbeta"/>
    <property type="match status" value="1"/>
</dbReference>
<reference evidence="12" key="1">
    <citation type="submission" date="2018-09" db="EMBL/GenBank/DDBJ databases">
        <title>Genomics and Phylogenetic analysis of three type specimens of Osmundea (Rhodomelaceae, Rhodophyta).</title>
        <authorList>
            <person name="Hughey J.R."/>
            <person name="Miller K.A."/>
        </authorList>
    </citation>
    <scope>NUCLEOTIDE SEQUENCE</scope>
</reference>
<evidence type="ECO:0000256" key="2">
    <source>
        <dbReference type="ARBA" id="ARBA00012814"/>
    </source>
</evidence>
<dbReference type="SMART" id="SM00896">
    <property type="entry name" value="FDX-ACB"/>
    <property type="match status" value="1"/>
</dbReference>
<dbReference type="Pfam" id="PF03484">
    <property type="entry name" value="B5"/>
    <property type="match status" value="1"/>
</dbReference>
<keyword evidence="3 12" id="KW-0436">Ligase</keyword>
<dbReference type="Gene3D" id="3.30.70.380">
    <property type="entry name" value="Ferrodoxin-fold anticodon-binding domain"/>
    <property type="match status" value="1"/>
</dbReference>
<protein>
    <recommendedName>
        <fullName evidence="2">phenylalanine--tRNA ligase</fullName>
        <ecNumber evidence="2">6.1.1.20</ecNumber>
    </recommendedName>
</protein>
<proteinExistence type="predicted"/>
<accession>A0A7L4WPF2</accession>
<feature type="domain" description="FDX-ACB" evidence="10">
    <location>
        <begin position="564"/>
        <end position="653"/>
    </location>
</feature>
<geneLocation type="chloroplast" evidence="12"/>
<dbReference type="Gene3D" id="3.30.930.10">
    <property type="entry name" value="Bira Bifunctional Protein, Domain 2"/>
    <property type="match status" value="1"/>
</dbReference>
<dbReference type="EC" id="6.1.1.20" evidence="2"/>
<evidence type="ECO:0000256" key="6">
    <source>
        <dbReference type="ARBA" id="ARBA00022840"/>
    </source>
</evidence>
<dbReference type="InterPro" id="IPR005147">
    <property type="entry name" value="tRNA_synthase_B5-dom"/>
</dbReference>
<dbReference type="InterPro" id="IPR009061">
    <property type="entry name" value="DNA-bd_dom_put_sf"/>
</dbReference>
<keyword evidence="7" id="KW-0460">Magnesium</keyword>
<dbReference type="InterPro" id="IPR045864">
    <property type="entry name" value="aa-tRNA-synth_II/BPL/LPL"/>
</dbReference>
<keyword evidence="4" id="KW-0479">Metal-binding</keyword>
<name>A0A7L4WPF2_9FLOR</name>
<keyword evidence="12" id="KW-0934">Plastid</keyword>
<organism evidence="12">
    <name type="scientific">Osmundea sinicola</name>
    <dbReference type="NCBI Taxonomy" id="290685"/>
    <lineage>
        <taxon>Eukaryota</taxon>
        <taxon>Rhodophyta</taxon>
        <taxon>Florideophyceae</taxon>
        <taxon>Rhodymeniophycidae</taxon>
        <taxon>Ceramiales</taxon>
        <taxon>Rhodomelaceae</taxon>
        <taxon>Laurencieae</taxon>
        <taxon>Osmundea</taxon>
    </lineage>
</organism>